<reference evidence="2 3" key="1">
    <citation type="journal article" date="2015" name="Plant Cell">
        <title>Oil accumulation by the oleaginous diatom Fistulifera solaris as revealed by the genome and transcriptome.</title>
        <authorList>
            <person name="Tanaka T."/>
            <person name="Maeda Y."/>
            <person name="Veluchamy A."/>
            <person name="Tanaka M."/>
            <person name="Abida H."/>
            <person name="Marechal E."/>
            <person name="Bowler C."/>
            <person name="Muto M."/>
            <person name="Sunaga Y."/>
            <person name="Tanaka M."/>
            <person name="Yoshino T."/>
            <person name="Taniguchi T."/>
            <person name="Fukuda Y."/>
            <person name="Nemoto M."/>
            <person name="Matsumoto M."/>
            <person name="Wong P.S."/>
            <person name="Aburatani S."/>
            <person name="Fujibuchi W."/>
        </authorList>
    </citation>
    <scope>NUCLEOTIDE SEQUENCE [LARGE SCALE GENOMIC DNA]</scope>
    <source>
        <strain evidence="2 3">JPCC DA0580</strain>
    </source>
</reference>
<evidence type="ECO:0000313" key="3">
    <source>
        <dbReference type="Proteomes" id="UP000198406"/>
    </source>
</evidence>
<comment type="caution">
    <text evidence="2">The sequence shown here is derived from an EMBL/GenBank/DDBJ whole genome shotgun (WGS) entry which is preliminary data.</text>
</comment>
<feature type="region of interest" description="Disordered" evidence="1">
    <location>
        <begin position="166"/>
        <end position="186"/>
    </location>
</feature>
<evidence type="ECO:0000313" key="2">
    <source>
        <dbReference type="EMBL" id="GAX18034.1"/>
    </source>
</evidence>
<dbReference type="Proteomes" id="UP000198406">
    <property type="component" value="Unassembled WGS sequence"/>
</dbReference>
<keyword evidence="3" id="KW-1185">Reference proteome</keyword>
<organism evidence="2 3">
    <name type="scientific">Fistulifera solaris</name>
    <name type="common">Oleaginous diatom</name>
    <dbReference type="NCBI Taxonomy" id="1519565"/>
    <lineage>
        <taxon>Eukaryota</taxon>
        <taxon>Sar</taxon>
        <taxon>Stramenopiles</taxon>
        <taxon>Ochrophyta</taxon>
        <taxon>Bacillariophyta</taxon>
        <taxon>Bacillariophyceae</taxon>
        <taxon>Bacillariophycidae</taxon>
        <taxon>Naviculales</taxon>
        <taxon>Naviculaceae</taxon>
        <taxon>Fistulifera</taxon>
    </lineage>
</organism>
<dbReference type="InParanoid" id="A0A1Z5JVG9"/>
<gene>
    <name evidence="2" type="ORF">FisN_25Hh007</name>
</gene>
<proteinExistence type="predicted"/>
<dbReference type="EMBL" id="BDSP01000124">
    <property type="protein sequence ID" value="GAX18034.1"/>
    <property type="molecule type" value="Genomic_DNA"/>
</dbReference>
<accession>A0A1Z5JVG9</accession>
<sequence>MKINSNAVQFASIDMSTTTDHDDVRSTRKFISENHYGPRSGKVPLCTTDRVRCRHHDVTARLTRSDDGQNLHHEPYLSTTQSRWPVVTEHYTTYDSSSDLRAKAFESSTLLATPIPSDLVPQNSPLRGVVFTGDSRCARKPQKLLDSHPPPSQFFQNHHQSKANMAMMSPSSSTPRSRSIKIARTKRSEPDFEADLIDRNKSLYDSATWRMYNRITEYRRQHPINYDDMDVGSTGSSSIHSKSPMFLPRKETSTLYGSRALNRVLMSVGPVTSREQHKLDGEVFDMDL</sequence>
<name>A0A1Z5JVG9_FISSO</name>
<protein>
    <submittedName>
        <fullName evidence="2">Uncharacterized protein</fullName>
    </submittedName>
</protein>
<evidence type="ECO:0000256" key="1">
    <source>
        <dbReference type="SAM" id="MobiDB-lite"/>
    </source>
</evidence>
<dbReference type="AlphaFoldDB" id="A0A1Z5JVG9"/>